<dbReference type="EMBL" id="AMEZ01000003">
    <property type="protein sequence ID" value="EKY29665.1"/>
    <property type="molecule type" value="Genomic_DNA"/>
</dbReference>
<dbReference type="SUPFAM" id="SSF48452">
    <property type="entry name" value="TPR-like"/>
    <property type="match status" value="1"/>
</dbReference>
<dbReference type="SMART" id="SM00028">
    <property type="entry name" value="TPR"/>
    <property type="match status" value="3"/>
</dbReference>
<gene>
    <name evidence="4" type="ORF">HMPREF0216_00073</name>
</gene>
<evidence type="ECO:0000256" key="2">
    <source>
        <dbReference type="ARBA" id="ARBA00022803"/>
    </source>
</evidence>
<organism evidence="4 5">
    <name type="scientific">Clostridium celatum DSM 1785</name>
    <dbReference type="NCBI Taxonomy" id="545697"/>
    <lineage>
        <taxon>Bacteria</taxon>
        <taxon>Bacillati</taxon>
        <taxon>Bacillota</taxon>
        <taxon>Clostridia</taxon>
        <taxon>Eubacteriales</taxon>
        <taxon>Clostridiaceae</taxon>
        <taxon>Clostridium</taxon>
    </lineage>
</organism>
<evidence type="ECO:0000313" key="4">
    <source>
        <dbReference type="EMBL" id="EKY29665.1"/>
    </source>
</evidence>
<dbReference type="Gene3D" id="1.25.40.10">
    <property type="entry name" value="Tetratricopeptide repeat domain"/>
    <property type="match status" value="1"/>
</dbReference>
<keyword evidence="2 3" id="KW-0802">TPR repeat</keyword>
<evidence type="ECO:0000256" key="1">
    <source>
        <dbReference type="ARBA" id="ARBA00022737"/>
    </source>
</evidence>
<dbReference type="AlphaFoldDB" id="L1QPP0"/>
<dbReference type="Proteomes" id="UP000010420">
    <property type="component" value="Unassembled WGS sequence"/>
</dbReference>
<feature type="repeat" description="TPR" evidence="3">
    <location>
        <begin position="46"/>
        <end position="79"/>
    </location>
</feature>
<dbReference type="Pfam" id="PF00515">
    <property type="entry name" value="TPR_1"/>
    <property type="match status" value="1"/>
</dbReference>
<feature type="repeat" description="TPR" evidence="3">
    <location>
        <begin position="12"/>
        <end position="45"/>
    </location>
</feature>
<dbReference type="Pfam" id="PF13181">
    <property type="entry name" value="TPR_8"/>
    <property type="match status" value="2"/>
</dbReference>
<dbReference type="PANTHER" id="PTHR44858:SF1">
    <property type="entry name" value="UDP-N-ACETYLGLUCOSAMINE--PEPTIDE N-ACETYLGLUCOSAMINYLTRANSFERASE SPINDLY-RELATED"/>
    <property type="match status" value="1"/>
</dbReference>
<dbReference type="InterPro" id="IPR011990">
    <property type="entry name" value="TPR-like_helical_dom_sf"/>
</dbReference>
<name>L1QPP0_9CLOT</name>
<proteinExistence type="predicted"/>
<accession>L1QPP0</accession>
<dbReference type="InterPro" id="IPR050498">
    <property type="entry name" value="Ycf3"/>
</dbReference>
<dbReference type="PATRIC" id="fig|545697.3.peg.74"/>
<dbReference type="PANTHER" id="PTHR44858">
    <property type="entry name" value="TETRATRICOPEPTIDE REPEAT PROTEIN 6"/>
    <property type="match status" value="1"/>
</dbReference>
<dbReference type="eggNOG" id="COG0457">
    <property type="taxonomic scope" value="Bacteria"/>
</dbReference>
<sequence>MKNALEIDSKHFRILFNMGVFNKKLGNLDLAEEYYKKSIEENPYYPYSYLNYAVMYRAKEDYKRAIEIINKGIEENEDEGFLYYNRACFYVAINELDLALEDVLKSIELNDFFEDYMKKDEELDGIRNLEKYKKMF</sequence>
<evidence type="ECO:0000256" key="3">
    <source>
        <dbReference type="PROSITE-ProRule" id="PRU00339"/>
    </source>
</evidence>
<protein>
    <submittedName>
        <fullName evidence="4">Tetratricopeptide repeat protein</fullName>
    </submittedName>
</protein>
<keyword evidence="1" id="KW-0677">Repeat</keyword>
<dbReference type="PROSITE" id="PS50005">
    <property type="entry name" value="TPR"/>
    <property type="match status" value="2"/>
</dbReference>
<comment type="caution">
    <text evidence="4">The sequence shown here is derived from an EMBL/GenBank/DDBJ whole genome shotgun (WGS) entry which is preliminary data.</text>
</comment>
<dbReference type="STRING" id="545697.HMPREF0216_00073"/>
<dbReference type="InterPro" id="IPR019734">
    <property type="entry name" value="TPR_rpt"/>
</dbReference>
<dbReference type="HOGENOM" id="CLU_1871798_0_0_9"/>
<dbReference type="NCBIfam" id="NF047558">
    <property type="entry name" value="TPR_END_plus"/>
    <property type="match status" value="1"/>
</dbReference>
<keyword evidence="5" id="KW-1185">Reference proteome</keyword>
<evidence type="ECO:0000313" key="5">
    <source>
        <dbReference type="Proteomes" id="UP000010420"/>
    </source>
</evidence>
<reference evidence="4 5" key="1">
    <citation type="submission" date="2012-05" db="EMBL/GenBank/DDBJ databases">
        <authorList>
            <person name="Weinstock G."/>
            <person name="Sodergren E."/>
            <person name="Lobos E.A."/>
            <person name="Fulton L."/>
            <person name="Fulton R."/>
            <person name="Courtney L."/>
            <person name="Fronick C."/>
            <person name="O'Laughlin M."/>
            <person name="Godfrey J."/>
            <person name="Wilson R.M."/>
            <person name="Miner T."/>
            <person name="Farmer C."/>
            <person name="Delehaunty K."/>
            <person name="Cordes M."/>
            <person name="Minx P."/>
            <person name="Tomlinson C."/>
            <person name="Chen J."/>
            <person name="Wollam A."/>
            <person name="Pepin K.H."/>
            <person name="Bhonagiri V."/>
            <person name="Zhang X."/>
            <person name="Suruliraj S."/>
            <person name="Warren W."/>
            <person name="Mitreva M."/>
            <person name="Mardis E.R."/>
            <person name="Wilson R.K."/>
        </authorList>
    </citation>
    <scope>NUCLEOTIDE SEQUENCE [LARGE SCALE GENOMIC DNA]</scope>
    <source>
        <strain evidence="4 5">DSM 1785</strain>
    </source>
</reference>